<dbReference type="PROSITE" id="PS00917">
    <property type="entry name" value="ASN_GLN_ASE_2"/>
    <property type="match status" value="1"/>
</dbReference>
<dbReference type="PANTHER" id="PTHR11707">
    <property type="entry name" value="L-ASPARAGINASE"/>
    <property type="match status" value="1"/>
</dbReference>
<evidence type="ECO:0000256" key="1">
    <source>
        <dbReference type="PROSITE-ProRule" id="PRU10100"/>
    </source>
</evidence>
<dbReference type="CDD" id="cd08963">
    <property type="entry name" value="L-asparaginase_I"/>
    <property type="match status" value="1"/>
</dbReference>
<dbReference type="SFLD" id="SFLDS00057">
    <property type="entry name" value="Glutaminase/Asparaginase"/>
    <property type="match status" value="1"/>
</dbReference>
<dbReference type="PIRSF" id="PIRSF500176">
    <property type="entry name" value="L_ASNase"/>
    <property type="match status" value="1"/>
</dbReference>
<reference evidence="4" key="1">
    <citation type="submission" date="2022-04" db="EMBL/GenBank/DDBJ databases">
        <title>Roseibium sp. CAU 1639 isolated from mud.</title>
        <authorList>
            <person name="Kim W."/>
        </authorList>
    </citation>
    <scope>NUCLEOTIDE SEQUENCE</scope>
    <source>
        <strain evidence="4">CAU 1639</strain>
    </source>
</reference>
<feature type="active site" evidence="1">
    <location>
        <position position="87"/>
    </location>
</feature>
<dbReference type="Gene3D" id="3.40.50.1170">
    <property type="entry name" value="L-asparaginase, N-terminal domain"/>
    <property type="match status" value="1"/>
</dbReference>
<dbReference type="SMART" id="SM00870">
    <property type="entry name" value="Asparaginase"/>
    <property type="match status" value="1"/>
</dbReference>
<dbReference type="RefSeq" id="WP_248156925.1">
    <property type="nucleotide sequence ID" value="NZ_JALNMJ010000015.1"/>
</dbReference>
<dbReference type="InterPro" id="IPR027473">
    <property type="entry name" value="L-asparaginase_C"/>
</dbReference>
<dbReference type="InterPro" id="IPR036152">
    <property type="entry name" value="Asp/glu_Ase-like_sf"/>
</dbReference>
<evidence type="ECO:0000313" key="4">
    <source>
        <dbReference type="EMBL" id="MCK7614385.1"/>
    </source>
</evidence>
<organism evidence="4 5">
    <name type="scientific">Roseibium sediminicola</name>
    <dbReference type="NCBI Taxonomy" id="2933272"/>
    <lineage>
        <taxon>Bacteria</taxon>
        <taxon>Pseudomonadati</taxon>
        <taxon>Pseudomonadota</taxon>
        <taxon>Alphaproteobacteria</taxon>
        <taxon>Hyphomicrobiales</taxon>
        <taxon>Stappiaceae</taxon>
        <taxon>Roseibium</taxon>
    </lineage>
</organism>
<dbReference type="InterPro" id="IPR040919">
    <property type="entry name" value="Asparaginase_C"/>
</dbReference>
<dbReference type="EMBL" id="JALNMJ010000015">
    <property type="protein sequence ID" value="MCK7614385.1"/>
    <property type="molecule type" value="Genomic_DNA"/>
</dbReference>
<dbReference type="Proteomes" id="UP001431221">
    <property type="component" value="Unassembled WGS sequence"/>
</dbReference>
<dbReference type="PRINTS" id="PR00139">
    <property type="entry name" value="ASNGLNASE"/>
</dbReference>
<dbReference type="PANTHER" id="PTHR11707:SF28">
    <property type="entry name" value="60 KDA LYSOPHOSPHOLIPASE"/>
    <property type="match status" value="1"/>
</dbReference>
<dbReference type="InterPro" id="IPR037152">
    <property type="entry name" value="L-asparaginase_N_sf"/>
</dbReference>
<dbReference type="Pfam" id="PF00710">
    <property type="entry name" value="Asparaginase"/>
    <property type="match status" value="1"/>
</dbReference>
<dbReference type="PROSITE" id="PS51732">
    <property type="entry name" value="ASN_GLN_ASE_3"/>
    <property type="match status" value="1"/>
</dbReference>
<dbReference type="InterPro" id="IPR041725">
    <property type="entry name" value="L-asparaginase_I"/>
</dbReference>
<accession>A0ABT0GYS9</accession>
<feature type="domain" description="L-asparaginase N-terminal" evidence="2">
    <location>
        <begin position="3"/>
        <end position="170"/>
    </location>
</feature>
<keyword evidence="5" id="KW-1185">Reference proteome</keyword>
<dbReference type="PIRSF" id="PIRSF001220">
    <property type="entry name" value="L-ASNase_gatD"/>
    <property type="match status" value="1"/>
</dbReference>
<dbReference type="Gene3D" id="3.40.50.40">
    <property type="match status" value="1"/>
</dbReference>
<evidence type="ECO:0000259" key="2">
    <source>
        <dbReference type="Pfam" id="PF00710"/>
    </source>
</evidence>
<dbReference type="SUPFAM" id="SSF53774">
    <property type="entry name" value="Glutaminase/Asparaginase"/>
    <property type="match status" value="1"/>
</dbReference>
<dbReference type="InterPro" id="IPR027475">
    <property type="entry name" value="Asparaginase/glutaminase_AS2"/>
</dbReference>
<evidence type="ECO:0000313" key="5">
    <source>
        <dbReference type="Proteomes" id="UP001431221"/>
    </source>
</evidence>
<gene>
    <name evidence="4" type="ORF">M0H32_19620</name>
</gene>
<dbReference type="Pfam" id="PF17763">
    <property type="entry name" value="Asparaginase_C"/>
    <property type="match status" value="1"/>
</dbReference>
<proteinExistence type="predicted"/>
<name>A0ABT0GYS9_9HYPH</name>
<protein>
    <submittedName>
        <fullName evidence="4">Asparaginase</fullName>
    </submittedName>
</protein>
<dbReference type="InterPro" id="IPR027474">
    <property type="entry name" value="L-asparaginase_N"/>
</dbReference>
<dbReference type="InterPro" id="IPR006034">
    <property type="entry name" value="Asparaginase/glutaminase-like"/>
</dbReference>
<comment type="caution">
    <text evidence="4">The sequence shown here is derived from an EMBL/GenBank/DDBJ whole genome shotgun (WGS) entry which is preliminary data.</text>
</comment>
<sequence>MSILLVHTGGTIGMAQTEGGFAPRRGVVEEVVVALQAEGRLPARVDIEVLEPLIDSANATPEDWNRIARVAHANQHRFRGVVVTHGTDTLAYTSAALCFALEGLRIPVVLTGAMLPLTVDGSDGVRNIVEAFQLVQTVTPGVWVRFAGKTLHGGRVRKSHSRAFDGFNADPSDIPPLQVAGEPCLHLVGAPAIGILAMAPGMPAALLQNAAETCDGLVLRCFGSGTAPDTEGLKIALEIAQSRRIPVVGVSQCPEGGMALGTYAAARILLDHDVVDGRDMTVEAAYAKLAHTLAYADDPEDRRRRLETCLCGEFTP</sequence>
<evidence type="ECO:0000259" key="3">
    <source>
        <dbReference type="Pfam" id="PF17763"/>
    </source>
</evidence>
<feature type="domain" description="Asparaginase/glutaminase C-terminal" evidence="3">
    <location>
        <begin position="193"/>
        <end position="304"/>
    </location>
</feature>